<dbReference type="Proteomes" id="UP000737420">
    <property type="component" value="Unassembled WGS sequence"/>
</dbReference>
<proteinExistence type="predicted"/>
<evidence type="ECO:0000256" key="1">
    <source>
        <dbReference type="SAM" id="SignalP"/>
    </source>
</evidence>
<gene>
    <name evidence="2" type="ORF">KAM382_04080</name>
</gene>
<sequence>MQMKYTKVALTILCSTLMTACASLEATVAPTQEYKSILDSRASALQQLGTATVCCSSINELQYQPLAAEQEKVVAIDGSSPAFNFPEGKSYYAAFKLPTNSGDLKITVAGLIDKTLFNPTVLLLDSQFKPTRTIGADIITYKPARMLDGDRVEGVFTIDRSYVGNPNNETYMVIYTTQATLSQTTQAMSPSKMMAKSLSVQDYGVKDPLIPHSAWGVVKIDVEDMSASALGDNFYKPVYQEAIDANTPIVDSAPNKLVVPAATAATAAGATSAAKPIPAPAMLSETESFYNAQIEKAVKAGDIDKAMQLVNEAERAGSTKAKSVFIDAVKRSQKN</sequence>
<evidence type="ECO:0000313" key="3">
    <source>
        <dbReference type="Proteomes" id="UP000737420"/>
    </source>
</evidence>
<dbReference type="EMBL" id="BPOP01000002">
    <property type="protein sequence ID" value="GJB90347.1"/>
    <property type="molecule type" value="Genomic_DNA"/>
</dbReference>
<protein>
    <submittedName>
        <fullName evidence="2">Maltose operon protein</fullName>
    </submittedName>
</protein>
<dbReference type="Pfam" id="PF07148">
    <property type="entry name" value="MalM"/>
    <property type="match status" value="1"/>
</dbReference>
<accession>A0ABD0B3G6</accession>
<feature type="chain" id="PRO_5044891855" evidence="1">
    <location>
        <begin position="23"/>
        <end position="335"/>
    </location>
</feature>
<keyword evidence="1" id="KW-0732">Signal</keyword>
<feature type="signal peptide" evidence="1">
    <location>
        <begin position="1"/>
        <end position="22"/>
    </location>
</feature>
<dbReference type="AlphaFoldDB" id="A0ABD0B3G6"/>
<name>A0ABD0B3G6_AERCA</name>
<dbReference type="InterPro" id="IPR010794">
    <property type="entry name" value="MalM"/>
</dbReference>
<dbReference type="PROSITE" id="PS51257">
    <property type="entry name" value="PROKAR_LIPOPROTEIN"/>
    <property type="match status" value="1"/>
</dbReference>
<reference evidence="2 3" key="1">
    <citation type="submission" date="2021-07" db="EMBL/GenBank/DDBJ databases">
        <title>Draft genome sequence of carbapenem-resistant Aeromonas spp. in Japan.</title>
        <authorList>
            <person name="Maehana S."/>
            <person name="Suzuki M."/>
            <person name="Kitasato H."/>
        </authorList>
    </citation>
    <scope>NUCLEOTIDE SEQUENCE [LARGE SCALE GENOMIC DNA]</scope>
    <source>
        <strain evidence="2 3">KAM382</strain>
    </source>
</reference>
<evidence type="ECO:0000313" key="2">
    <source>
        <dbReference type="EMBL" id="GJB90347.1"/>
    </source>
</evidence>
<comment type="caution">
    <text evidence="2">The sequence shown here is derived from an EMBL/GenBank/DDBJ whole genome shotgun (WGS) entry which is preliminary data.</text>
</comment>
<organism evidence="2 3">
    <name type="scientific">Aeromonas caviae</name>
    <name type="common">Aeromonas punctata</name>
    <dbReference type="NCBI Taxonomy" id="648"/>
    <lineage>
        <taxon>Bacteria</taxon>
        <taxon>Pseudomonadati</taxon>
        <taxon>Pseudomonadota</taxon>
        <taxon>Gammaproteobacteria</taxon>
        <taxon>Aeromonadales</taxon>
        <taxon>Aeromonadaceae</taxon>
        <taxon>Aeromonas</taxon>
    </lineage>
</organism>